<accession>A0A1F7JQT9</accession>
<proteinExistence type="predicted"/>
<feature type="transmembrane region" description="Helical" evidence="1">
    <location>
        <begin position="106"/>
        <end position="134"/>
    </location>
</feature>
<comment type="caution">
    <text evidence="2">The sequence shown here is derived from an EMBL/GenBank/DDBJ whole genome shotgun (WGS) entry which is preliminary data.</text>
</comment>
<dbReference type="EMBL" id="MGBB01000043">
    <property type="protein sequence ID" value="OGK57951.1"/>
    <property type="molecule type" value="Genomic_DNA"/>
</dbReference>
<keyword evidence="1" id="KW-1133">Transmembrane helix</keyword>
<feature type="transmembrane region" description="Helical" evidence="1">
    <location>
        <begin position="180"/>
        <end position="200"/>
    </location>
</feature>
<evidence type="ECO:0008006" key="4">
    <source>
        <dbReference type="Google" id="ProtNLM"/>
    </source>
</evidence>
<evidence type="ECO:0000313" key="2">
    <source>
        <dbReference type="EMBL" id="OGK57951.1"/>
    </source>
</evidence>
<reference evidence="2 3" key="1">
    <citation type="journal article" date="2016" name="Nat. Commun.">
        <title>Thousands of microbial genomes shed light on interconnected biogeochemical processes in an aquifer system.</title>
        <authorList>
            <person name="Anantharaman K."/>
            <person name="Brown C.T."/>
            <person name="Hug L.A."/>
            <person name="Sharon I."/>
            <person name="Castelle C.J."/>
            <person name="Probst A.J."/>
            <person name="Thomas B.C."/>
            <person name="Singh A."/>
            <person name="Wilkins M.J."/>
            <person name="Karaoz U."/>
            <person name="Brodie E.L."/>
            <person name="Williams K.H."/>
            <person name="Hubbard S.S."/>
            <person name="Banfield J.F."/>
        </authorList>
    </citation>
    <scope>NUCLEOTIDE SEQUENCE [LARGE SCALE GENOMIC DNA]</scope>
</reference>
<gene>
    <name evidence="2" type="ORF">A3H86_02375</name>
</gene>
<keyword evidence="1" id="KW-0812">Transmembrane</keyword>
<protein>
    <recommendedName>
        <fullName evidence="4">Major facilitator superfamily (MFS) profile domain-containing protein</fullName>
    </recommendedName>
</protein>
<organism evidence="2 3">
    <name type="scientific">Candidatus Roizmanbacteria bacterium RIFCSPLOWO2_02_FULL_41_9</name>
    <dbReference type="NCBI Taxonomy" id="1802077"/>
    <lineage>
        <taxon>Bacteria</taxon>
        <taxon>Candidatus Roizmaniibacteriota</taxon>
    </lineage>
</organism>
<dbReference type="AlphaFoldDB" id="A0A1F7JQT9"/>
<evidence type="ECO:0000256" key="1">
    <source>
        <dbReference type="SAM" id="Phobius"/>
    </source>
</evidence>
<evidence type="ECO:0000313" key="3">
    <source>
        <dbReference type="Proteomes" id="UP000178039"/>
    </source>
</evidence>
<dbReference type="Proteomes" id="UP000178039">
    <property type="component" value="Unassembled WGS sequence"/>
</dbReference>
<feature type="transmembrane region" description="Helical" evidence="1">
    <location>
        <begin position="7"/>
        <end position="32"/>
    </location>
</feature>
<name>A0A1F7JQT9_9BACT</name>
<feature type="transmembrane region" description="Helical" evidence="1">
    <location>
        <begin position="38"/>
        <end position="60"/>
    </location>
</feature>
<feature type="transmembrane region" description="Helical" evidence="1">
    <location>
        <begin position="155"/>
        <end position="174"/>
    </location>
</feature>
<keyword evidence="1" id="KW-0472">Membrane</keyword>
<feature type="transmembrane region" description="Helical" evidence="1">
    <location>
        <begin position="72"/>
        <end position="94"/>
    </location>
</feature>
<sequence length="202" mass="21264">MKLKLIYVLFFCSGLAGLIYEIVWGRLLILIFGSTTQSMVAVVSAYMLGLGGGSLMAGSIADRLTGKQLIKLYALLEAGVGITGIATLVLIPAIKSIYSLMSDGTLVTGGLLVTKFLLSEIVLMLPTLLMGATLPVLVRWTKEQKIILADGVSRLYAVNTLGAVTGVLLSAGVMMETLGLNNTILAAGAINLSIAWRASLCR</sequence>